<protein>
    <submittedName>
        <fullName evidence="8">Polyamine oxidase</fullName>
    </submittedName>
</protein>
<dbReference type="InterPro" id="IPR050281">
    <property type="entry name" value="Flavin_monoamine_oxidase"/>
</dbReference>
<name>A0A3Q8UC34_9APIC</name>
<dbReference type="InterPro" id="IPR013083">
    <property type="entry name" value="Znf_RING/FYVE/PHD"/>
</dbReference>
<evidence type="ECO:0000256" key="6">
    <source>
        <dbReference type="SAM" id="MobiDB-lite"/>
    </source>
</evidence>
<keyword evidence="4" id="KW-0862">Zinc</keyword>
<keyword evidence="2" id="KW-0479">Metal-binding</keyword>
<dbReference type="AlphaFoldDB" id="A0A3Q8UC34"/>
<feature type="domain" description="PHD-type" evidence="7">
    <location>
        <begin position="141"/>
        <end position="260"/>
    </location>
</feature>
<dbReference type="Gene3D" id="3.50.50.60">
    <property type="entry name" value="FAD/NAD(P)-binding domain"/>
    <property type="match status" value="1"/>
</dbReference>
<dbReference type="InterPro" id="IPR001965">
    <property type="entry name" value="Znf_PHD"/>
</dbReference>
<dbReference type="InterPro" id="IPR036188">
    <property type="entry name" value="FAD/NAD-bd_sf"/>
</dbReference>
<dbReference type="PROSITE" id="PS51805">
    <property type="entry name" value="EPHD"/>
    <property type="match status" value="1"/>
</dbReference>
<accession>A0A3Q8UC34</accession>
<dbReference type="GO" id="GO:0003682">
    <property type="term" value="F:chromatin binding"/>
    <property type="evidence" value="ECO:0007669"/>
    <property type="project" value="TreeGrafter"/>
</dbReference>
<keyword evidence="3" id="KW-0863">Zinc-finger</keyword>
<dbReference type="InterPro" id="IPR002937">
    <property type="entry name" value="Amino_oxidase"/>
</dbReference>
<feature type="compositionally biased region" description="Polar residues" evidence="6">
    <location>
        <begin position="280"/>
        <end position="303"/>
    </location>
</feature>
<dbReference type="PANTHER" id="PTHR10742">
    <property type="entry name" value="FLAVIN MONOAMINE OXIDASE"/>
    <property type="match status" value="1"/>
</dbReference>
<dbReference type="GO" id="GO:0050660">
    <property type="term" value="F:flavin adenine dinucleotide binding"/>
    <property type="evidence" value="ECO:0007669"/>
    <property type="project" value="TreeGrafter"/>
</dbReference>
<dbReference type="Gene3D" id="3.30.40.10">
    <property type="entry name" value="Zinc/RING finger domain, C3HC4 (zinc finger)"/>
    <property type="match status" value="1"/>
</dbReference>
<proteinExistence type="evidence at transcript level"/>
<dbReference type="GO" id="GO:0008270">
    <property type="term" value="F:zinc ion binding"/>
    <property type="evidence" value="ECO:0007669"/>
    <property type="project" value="UniProtKB-KW"/>
</dbReference>
<sequence length="540" mass="60797">MEVLRLIHIHVPKPVAAFVTRWNSDPFSRGSYSYLPPGMAGRDYDILSYPVNDKILFAGEHTMRPYPSTVHGACASGRREADRVVDWITRKLEKEKVQKWFHGPDGHWYSVDLNDIDCQTVYVEDVMEGPTFRERIGWFSFLKCAMCGEPQSIERPFTGCFRFGDIHGKDQRWAVHEDCCYHSPEVGSNNEGSRWYNVAKALKRSASLLCVVCKYPGATIGCSVSSCGSTVHLPCAKKQLGWPNYDETSSNEPLYCPHHLHLRGSSGKATAEVPLYPPLSTLSTTGASQTRETPQASSSSEMHSLTHRHVALSHEENAHTNSRGRVLSTSLPYHPPTPYGERVLLPESKLVFFSSEDNLPTPHILPTSPPKLENLDLFQLTLMTMLNYYTHTTVHKSSGDEKEMREGPSLIAKKLSKPTLEGKSEAERGCRNDLIFSAFNEFFCSENANKKEMKMVGELPAKDAKKSLQEDAVTSVFRSEKISKEEEKEEEKKMISLPSTINIPEDEKVLNEMTKFESSLNERLRNSLLFLMVQNAGLSK</sequence>
<evidence type="ECO:0000313" key="8">
    <source>
        <dbReference type="EMBL" id="AZL94585.1"/>
    </source>
</evidence>
<dbReference type="GO" id="GO:0016491">
    <property type="term" value="F:oxidoreductase activity"/>
    <property type="evidence" value="ECO:0007669"/>
    <property type="project" value="UniProtKB-KW"/>
</dbReference>
<dbReference type="SMART" id="SM00249">
    <property type="entry name" value="PHD"/>
    <property type="match status" value="1"/>
</dbReference>
<keyword evidence="5" id="KW-0560">Oxidoreductase</keyword>
<evidence type="ECO:0000256" key="2">
    <source>
        <dbReference type="ARBA" id="ARBA00022723"/>
    </source>
</evidence>
<organism evidence="8">
    <name type="scientific">Nephromyces sp. MMRI</name>
    <dbReference type="NCBI Taxonomy" id="2496275"/>
    <lineage>
        <taxon>Eukaryota</taxon>
        <taxon>Sar</taxon>
        <taxon>Alveolata</taxon>
        <taxon>Apicomplexa</taxon>
        <taxon>Aconoidasida</taxon>
        <taxon>Nephromycida</taxon>
        <taxon>Nephromyces</taxon>
    </lineage>
</organism>
<evidence type="ECO:0000256" key="3">
    <source>
        <dbReference type="ARBA" id="ARBA00022771"/>
    </source>
</evidence>
<dbReference type="SUPFAM" id="SSF51905">
    <property type="entry name" value="FAD/NAD(P)-binding domain"/>
    <property type="match status" value="1"/>
</dbReference>
<dbReference type="PANTHER" id="PTHR10742:SF386">
    <property type="entry name" value="LYSINE-SPECIFIC HISTONE DEMETHYLASE 1A"/>
    <property type="match status" value="1"/>
</dbReference>
<dbReference type="Pfam" id="PF01593">
    <property type="entry name" value="Amino_oxidase"/>
    <property type="match status" value="1"/>
</dbReference>
<dbReference type="Pfam" id="PF13771">
    <property type="entry name" value="zf-HC5HC2H"/>
    <property type="match status" value="1"/>
</dbReference>
<feature type="region of interest" description="Disordered" evidence="6">
    <location>
        <begin position="277"/>
        <end position="304"/>
    </location>
</feature>
<evidence type="ECO:0000259" key="7">
    <source>
        <dbReference type="PROSITE" id="PS51805"/>
    </source>
</evidence>
<comment type="similarity">
    <text evidence="1">Belongs to the flavin monoamine oxidase family.</text>
</comment>
<dbReference type="GO" id="GO:0006338">
    <property type="term" value="P:chromatin remodeling"/>
    <property type="evidence" value="ECO:0007669"/>
    <property type="project" value="TreeGrafter"/>
</dbReference>
<dbReference type="CDD" id="cd15571">
    <property type="entry name" value="ePHD"/>
    <property type="match status" value="1"/>
</dbReference>
<evidence type="ECO:0000256" key="5">
    <source>
        <dbReference type="ARBA" id="ARBA00023002"/>
    </source>
</evidence>
<evidence type="ECO:0000256" key="1">
    <source>
        <dbReference type="ARBA" id="ARBA00005995"/>
    </source>
</evidence>
<dbReference type="InterPro" id="IPR034732">
    <property type="entry name" value="EPHD"/>
</dbReference>
<dbReference type="EMBL" id="MK266169">
    <property type="protein sequence ID" value="AZL94585.1"/>
    <property type="molecule type" value="mRNA"/>
</dbReference>
<reference evidence="8" key="1">
    <citation type="journal article" date="2018" name="Genome Biol. Evol.">
        <title>Nephromyces encodes a urate metabolism pathway and predicted peroxisomes, demonstrating these are not ancient losses of apicomplexans.</title>
        <authorList>
            <person name="Paight C."/>
            <person name="Slamovits C.H."/>
            <person name="Saffo M.B."/>
            <person name="Lane C.E."/>
        </authorList>
    </citation>
    <scope>NUCLEOTIDE SEQUENCE</scope>
    <source>
        <strain evidence="8">Neph400</strain>
    </source>
</reference>
<evidence type="ECO:0000256" key="4">
    <source>
        <dbReference type="ARBA" id="ARBA00022833"/>
    </source>
</evidence>